<dbReference type="AlphaFoldDB" id="A0A8G2BVM6"/>
<feature type="chain" id="PRO_5034566405" evidence="1">
    <location>
        <begin position="20"/>
        <end position="246"/>
    </location>
</feature>
<reference evidence="2 3" key="1">
    <citation type="submission" date="2016-10" db="EMBL/GenBank/DDBJ databases">
        <authorList>
            <person name="Varghese N."/>
            <person name="Submissions S."/>
        </authorList>
    </citation>
    <scope>NUCLEOTIDE SEQUENCE [LARGE SCALE GENOMIC DNA]</scope>
    <source>
        <strain evidence="2 3">DSM 29073</strain>
    </source>
</reference>
<dbReference type="SUPFAM" id="SSF48452">
    <property type="entry name" value="TPR-like"/>
    <property type="match status" value="1"/>
</dbReference>
<dbReference type="InterPro" id="IPR011990">
    <property type="entry name" value="TPR-like_helical_dom_sf"/>
</dbReference>
<gene>
    <name evidence="2" type="ORF">SAMN05444001_10666</name>
</gene>
<sequence length="246" mass="27057">MKKIVLLLALCLSAGHMFAQDADKFREAGDAALKAKDYANVVTNYSKYLEATNYQDTVRIYNCGFAATQAKKPAEAAKFFDMAIKYKYNIDDAYLGKAMALRNQNKAAEFTATVEEGMKAIPENNPKRGNLEKLLYVYCIKSGQAAQKAGKYDQAEELFKDVLTVSNKKYKTNALYSAGVMYYNKAAKVLQEVTPLATSEPDKYKTAKAAADADMAKAKDFIQQALAITPGDANSKKILDAINATK</sequence>
<evidence type="ECO:0000313" key="2">
    <source>
        <dbReference type="EMBL" id="SEF75667.1"/>
    </source>
</evidence>
<dbReference type="RefSeq" id="WP_103982973.1">
    <property type="nucleotide sequence ID" value="NZ_FNVS01000006.1"/>
</dbReference>
<keyword evidence="1" id="KW-0732">Signal</keyword>
<dbReference type="EMBL" id="FNVS01000006">
    <property type="protein sequence ID" value="SEF75667.1"/>
    <property type="molecule type" value="Genomic_DNA"/>
</dbReference>
<organism evidence="2 3">
    <name type="scientific">Parabacteroides chinchillae</name>
    <dbReference type="NCBI Taxonomy" id="871327"/>
    <lineage>
        <taxon>Bacteria</taxon>
        <taxon>Pseudomonadati</taxon>
        <taxon>Bacteroidota</taxon>
        <taxon>Bacteroidia</taxon>
        <taxon>Bacteroidales</taxon>
        <taxon>Tannerellaceae</taxon>
        <taxon>Parabacteroides</taxon>
    </lineage>
</organism>
<protein>
    <submittedName>
        <fullName evidence="2">Pilus assembly protein Flp/PilA</fullName>
    </submittedName>
</protein>
<evidence type="ECO:0000256" key="1">
    <source>
        <dbReference type="SAM" id="SignalP"/>
    </source>
</evidence>
<comment type="caution">
    <text evidence="2">The sequence shown here is derived from an EMBL/GenBank/DDBJ whole genome shotgun (WGS) entry which is preliminary data.</text>
</comment>
<name>A0A8G2BVM6_9BACT</name>
<dbReference type="Proteomes" id="UP000236725">
    <property type="component" value="Unassembled WGS sequence"/>
</dbReference>
<evidence type="ECO:0000313" key="3">
    <source>
        <dbReference type="Proteomes" id="UP000236725"/>
    </source>
</evidence>
<feature type="signal peptide" evidence="1">
    <location>
        <begin position="1"/>
        <end position="19"/>
    </location>
</feature>
<accession>A0A8G2BVM6</accession>
<proteinExistence type="predicted"/>
<keyword evidence="3" id="KW-1185">Reference proteome</keyword>
<dbReference type="Gene3D" id="1.25.40.10">
    <property type="entry name" value="Tetratricopeptide repeat domain"/>
    <property type="match status" value="1"/>
</dbReference>